<keyword evidence="4 12" id="KW-0808">Transferase</keyword>
<dbReference type="STRING" id="1255043.TVNIR_1587"/>
<protein>
    <recommendedName>
        <fullName evidence="3 12">Thymidylate kinase</fullName>
        <ecNumber evidence="2 12">2.7.4.9</ecNumber>
    </recommendedName>
    <alternativeName>
        <fullName evidence="9 12">dTMP kinase</fullName>
    </alternativeName>
</protein>
<dbReference type="HAMAP" id="MF_00165">
    <property type="entry name" value="Thymidylate_kinase"/>
    <property type="match status" value="1"/>
</dbReference>
<dbReference type="PANTHER" id="PTHR10344:SF4">
    <property type="entry name" value="UMP-CMP KINASE 2, MITOCHONDRIAL"/>
    <property type="match status" value="1"/>
</dbReference>
<dbReference type="RefSeq" id="WP_015258383.1">
    <property type="nucleotide sequence ID" value="NC_019902.2"/>
</dbReference>
<evidence type="ECO:0000259" key="13">
    <source>
        <dbReference type="Pfam" id="PF02223"/>
    </source>
</evidence>
<dbReference type="CDD" id="cd01672">
    <property type="entry name" value="TMPK"/>
    <property type="match status" value="1"/>
</dbReference>
<dbReference type="PATRIC" id="fig|1255043.3.peg.1607"/>
<comment type="function">
    <text evidence="11 12">Phosphorylation of dTMP to form dTDP in both de novo and salvage pathways of dTTP synthesis.</text>
</comment>
<keyword evidence="7 12" id="KW-0418">Kinase</keyword>
<dbReference type="SUPFAM" id="SSF52540">
    <property type="entry name" value="P-loop containing nucleoside triphosphate hydrolases"/>
    <property type="match status" value="1"/>
</dbReference>
<comment type="catalytic activity">
    <reaction evidence="10 12">
        <text>dTMP + ATP = dTDP + ADP</text>
        <dbReference type="Rhea" id="RHEA:13517"/>
        <dbReference type="ChEBI" id="CHEBI:30616"/>
        <dbReference type="ChEBI" id="CHEBI:58369"/>
        <dbReference type="ChEBI" id="CHEBI:63528"/>
        <dbReference type="ChEBI" id="CHEBI:456216"/>
        <dbReference type="EC" id="2.7.4.9"/>
    </reaction>
</comment>
<feature type="domain" description="Thymidylate kinase-like" evidence="13">
    <location>
        <begin position="11"/>
        <end position="199"/>
    </location>
</feature>
<name>L0DW47_THIND</name>
<comment type="similarity">
    <text evidence="1 12">Belongs to the thymidylate kinase family.</text>
</comment>
<dbReference type="HOGENOM" id="CLU_049131_0_2_6"/>
<evidence type="ECO:0000256" key="1">
    <source>
        <dbReference type="ARBA" id="ARBA00009776"/>
    </source>
</evidence>
<reference evidence="14" key="1">
    <citation type="submission" date="2015-12" db="EMBL/GenBank/DDBJ databases">
        <authorList>
            <person name="Tikhonova T.V."/>
            <person name="Pavlov A.R."/>
            <person name="Beletsky A.V."/>
            <person name="Mardanov A.V."/>
            <person name="Sorokin D.Y."/>
            <person name="Ravin N.V."/>
            <person name="Popov V.O."/>
        </authorList>
    </citation>
    <scope>NUCLEOTIDE SEQUENCE</scope>
    <source>
        <strain evidence="14">DSM 14787</strain>
    </source>
</reference>
<dbReference type="GO" id="GO:0004798">
    <property type="term" value="F:dTMP kinase activity"/>
    <property type="evidence" value="ECO:0007669"/>
    <property type="project" value="UniProtKB-UniRule"/>
</dbReference>
<organism evidence="14 15">
    <name type="scientific">Thioalkalivibrio nitratireducens (strain DSM 14787 / UNIQEM 213 / ALEN2)</name>
    <dbReference type="NCBI Taxonomy" id="1255043"/>
    <lineage>
        <taxon>Bacteria</taxon>
        <taxon>Pseudomonadati</taxon>
        <taxon>Pseudomonadota</taxon>
        <taxon>Gammaproteobacteria</taxon>
        <taxon>Chromatiales</taxon>
        <taxon>Ectothiorhodospiraceae</taxon>
        <taxon>Thioalkalivibrio</taxon>
    </lineage>
</organism>
<proteinExistence type="inferred from homology"/>
<dbReference type="EMBL" id="CP003989">
    <property type="protein sequence ID" value="AGA33253.1"/>
    <property type="molecule type" value="Genomic_DNA"/>
</dbReference>
<dbReference type="GO" id="GO:0006233">
    <property type="term" value="P:dTDP biosynthetic process"/>
    <property type="evidence" value="ECO:0007669"/>
    <property type="project" value="InterPro"/>
</dbReference>
<evidence type="ECO:0000256" key="9">
    <source>
        <dbReference type="ARBA" id="ARBA00029962"/>
    </source>
</evidence>
<dbReference type="GO" id="GO:0005524">
    <property type="term" value="F:ATP binding"/>
    <property type="evidence" value="ECO:0007669"/>
    <property type="project" value="UniProtKB-UniRule"/>
</dbReference>
<evidence type="ECO:0000256" key="6">
    <source>
        <dbReference type="ARBA" id="ARBA00022741"/>
    </source>
</evidence>
<evidence type="ECO:0000256" key="3">
    <source>
        <dbReference type="ARBA" id="ARBA00017144"/>
    </source>
</evidence>
<evidence type="ECO:0000313" key="14">
    <source>
        <dbReference type="EMBL" id="AGA33253.1"/>
    </source>
</evidence>
<dbReference type="OrthoDB" id="9774907at2"/>
<sequence>MSRRSGGFVVLEGIEGAGKSTQLERLGRRLAAAGAEVVRTREPGGTGAGERIRELLLDPALGDIAAETELLLIFAARAEHLHRVIRPALQRGAWVLSDRFTDASFAYQGAGRRLGMERVEVLEAWLQGGLRPDLVLVFDVPVRVGLERALARGKRDRIEGEDVAFFERAREAYRTRAGRDADRYRLIDGTPDPETVERAVERIWNDWLADRSG</sequence>
<dbReference type="AlphaFoldDB" id="L0DW47"/>
<evidence type="ECO:0000256" key="12">
    <source>
        <dbReference type="HAMAP-Rule" id="MF_00165"/>
    </source>
</evidence>
<dbReference type="NCBIfam" id="TIGR00041">
    <property type="entry name" value="DTMP_kinase"/>
    <property type="match status" value="1"/>
</dbReference>
<dbReference type="GO" id="GO:0006227">
    <property type="term" value="P:dUDP biosynthetic process"/>
    <property type="evidence" value="ECO:0007669"/>
    <property type="project" value="TreeGrafter"/>
</dbReference>
<dbReference type="Gene3D" id="3.40.50.300">
    <property type="entry name" value="P-loop containing nucleotide triphosphate hydrolases"/>
    <property type="match status" value="1"/>
</dbReference>
<dbReference type="Proteomes" id="UP000010809">
    <property type="component" value="Chromosome"/>
</dbReference>
<dbReference type="eggNOG" id="COG0125">
    <property type="taxonomic scope" value="Bacteria"/>
</dbReference>
<keyword evidence="5 12" id="KW-0545">Nucleotide biosynthesis</keyword>
<evidence type="ECO:0000256" key="8">
    <source>
        <dbReference type="ARBA" id="ARBA00022840"/>
    </source>
</evidence>
<dbReference type="GO" id="GO:0006235">
    <property type="term" value="P:dTTP biosynthetic process"/>
    <property type="evidence" value="ECO:0007669"/>
    <property type="project" value="UniProtKB-UniRule"/>
</dbReference>
<gene>
    <name evidence="14" type="primary">tmk [H]</name>
    <name evidence="12" type="synonym">tmk</name>
    <name evidence="14" type="ordered locus">TVNIR_1587</name>
</gene>
<feature type="binding site" evidence="12">
    <location>
        <begin position="13"/>
        <end position="20"/>
    </location>
    <ligand>
        <name>ATP</name>
        <dbReference type="ChEBI" id="CHEBI:30616"/>
    </ligand>
</feature>
<evidence type="ECO:0000256" key="2">
    <source>
        <dbReference type="ARBA" id="ARBA00012980"/>
    </source>
</evidence>
<dbReference type="PANTHER" id="PTHR10344">
    <property type="entry name" value="THYMIDYLATE KINASE"/>
    <property type="match status" value="1"/>
</dbReference>
<dbReference type="KEGG" id="tni:TVNIR_1587"/>
<evidence type="ECO:0000313" key="15">
    <source>
        <dbReference type="Proteomes" id="UP000010809"/>
    </source>
</evidence>
<dbReference type="InterPro" id="IPR039430">
    <property type="entry name" value="Thymidylate_kin-like_dom"/>
</dbReference>
<evidence type="ECO:0000256" key="4">
    <source>
        <dbReference type="ARBA" id="ARBA00022679"/>
    </source>
</evidence>
<evidence type="ECO:0000256" key="11">
    <source>
        <dbReference type="ARBA" id="ARBA00057735"/>
    </source>
</evidence>
<evidence type="ECO:0000256" key="5">
    <source>
        <dbReference type="ARBA" id="ARBA00022727"/>
    </source>
</evidence>
<dbReference type="Pfam" id="PF02223">
    <property type="entry name" value="Thymidylate_kin"/>
    <property type="match status" value="1"/>
</dbReference>
<dbReference type="InterPro" id="IPR027417">
    <property type="entry name" value="P-loop_NTPase"/>
</dbReference>
<keyword evidence="8 12" id="KW-0067">ATP-binding</keyword>
<dbReference type="FunFam" id="3.40.50.300:FF:000225">
    <property type="entry name" value="Thymidylate kinase"/>
    <property type="match status" value="1"/>
</dbReference>
<dbReference type="InterPro" id="IPR018094">
    <property type="entry name" value="Thymidylate_kinase"/>
</dbReference>
<dbReference type="EC" id="2.7.4.9" evidence="2 12"/>
<evidence type="ECO:0000256" key="10">
    <source>
        <dbReference type="ARBA" id="ARBA00048743"/>
    </source>
</evidence>
<dbReference type="GO" id="GO:0005829">
    <property type="term" value="C:cytosol"/>
    <property type="evidence" value="ECO:0007669"/>
    <property type="project" value="TreeGrafter"/>
</dbReference>
<keyword evidence="6 12" id="KW-0547">Nucleotide-binding</keyword>
<keyword evidence="15" id="KW-1185">Reference proteome</keyword>
<accession>L0DW47</accession>
<evidence type="ECO:0000256" key="7">
    <source>
        <dbReference type="ARBA" id="ARBA00022777"/>
    </source>
</evidence>